<dbReference type="Proteomes" id="UP000050795">
    <property type="component" value="Unassembled WGS sequence"/>
</dbReference>
<reference evidence="2" key="1">
    <citation type="submission" date="2022-06" db="EMBL/GenBank/DDBJ databases">
        <authorList>
            <person name="Berger JAMES D."/>
            <person name="Berger JAMES D."/>
        </authorList>
    </citation>
    <scope>NUCLEOTIDE SEQUENCE [LARGE SCALE GENOMIC DNA]</scope>
</reference>
<protein>
    <submittedName>
        <fullName evidence="3">Uncharacterized protein</fullName>
    </submittedName>
</protein>
<name>A0AA85KAG5_TRIRE</name>
<feature type="region of interest" description="Disordered" evidence="1">
    <location>
        <begin position="105"/>
        <end position="133"/>
    </location>
</feature>
<dbReference type="AlphaFoldDB" id="A0AA85KAG5"/>
<evidence type="ECO:0000313" key="3">
    <source>
        <dbReference type="WBParaSite" id="TREG1_83830.1"/>
    </source>
</evidence>
<dbReference type="WBParaSite" id="TREG1_83830.1">
    <property type="protein sequence ID" value="TREG1_83830.1"/>
    <property type="gene ID" value="TREG1_83830"/>
</dbReference>
<reference evidence="3" key="2">
    <citation type="submission" date="2023-11" db="UniProtKB">
        <authorList>
            <consortium name="WormBaseParasite"/>
        </authorList>
    </citation>
    <scope>IDENTIFICATION</scope>
</reference>
<keyword evidence="2" id="KW-1185">Reference proteome</keyword>
<sequence length="420" mass="45985">MICEEEPKLSTSVNKDFENDEVDGRLNICYNDHDSADLSLVDHDEMGGMPTTAKLNKGSVQLQREVELNADGVPGVNTCETVSVFDQRVAHLSSDDSARPELVVRDSCGGNPAVRQLSESRKRTASDPPLSSSTCVTQSSLVFSSTMKQTPINSSILYNDYDSIGAFKKTKDIAQFSENKPSVNEREEPKLSTSVNKDFENDEVDGRLNICYNDHDSADLSLVDHDEMGGMPTTAKLNKGSVQLQRELELNADGVPGVNTCETVSVFDQRVAHLSSDDSARPELVVRVSCGVNPAVRQLSESRKRTASDPPLSSSTCVTQSSLVFSSTMKQTPINSSILYNDYDSIGAFKKTKDIAQFSENKPSVNERVIVKLTCTNKGISSFNFVRVTQVLAMASKSTCIGREGEKGLDPFFAWECQWS</sequence>
<accession>A0AA85KAG5</accession>
<organism evidence="2 3">
    <name type="scientific">Trichobilharzia regenti</name>
    <name type="common">Nasal bird schistosome</name>
    <dbReference type="NCBI Taxonomy" id="157069"/>
    <lineage>
        <taxon>Eukaryota</taxon>
        <taxon>Metazoa</taxon>
        <taxon>Spiralia</taxon>
        <taxon>Lophotrochozoa</taxon>
        <taxon>Platyhelminthes</taxon>
        <taxon>Trematoda</taxon>
        <taxon>Digenea</taxon>
        <taxon>Strigeidida</taxon>
        <taxon>Schistosomatoidea</taxon>
        <taxon>Schistosomatidae</taxon>
        <taxon>Trichobilharzia</taxon>
    </lineage>
</organism>
<proteinExistence type="predicted"/>
<evidence type="ECO:0000313" key="2">
    <source>
        <dbReference type="Proteomes" id="UP000050795"/>
    </source>
</evidence>
<evidence type="ECO:0000256" key="1">
    <source>
        <dbReference type="SAM" id="MobiDB-lite"/>
    </source>
</evidence>